<dbReference type="RefSeq" id="WP_084392481.1">
    <property type="nucleotide sequence ID" value="NZ_BMKF01000002.1"/>
</dbReference>
<evidence type="ECO:0000313" key="4">
    <source>
        <dbReference type="Proteomes" id="UP000628854"/>
    </source>
</evidence>
<dbReference type="Proteomes" id="UP000628854">
    <property type="component" value="Unassembled WGS sequence"/>
</dbReference>
<name>A0ABQ1JNR2_9PROT</name>
<protein>
    <submittedName>
        <fullName evidence="3">Uncharacterized protein</fullName>
    </submittedName>
</protein>
<keyword evidence="2" id="KW-0732">Signal</keyword>
<proteinExistence type="predicted"/>
<reference evidence="4" key="1">
    <citation type="journal article" date="2019" name="Int. J. Syst. Evol. Microbiol.">
        <title>The Global Catalogue of Microorganisms (GCM) 10K type strain sequencing project: providing services to taxonomists for standard genome sequencing and annotation.</title>
        <authorList>
            <consortium name="The Broad Institute Genomics Platform"/>
            <consortium name="The Broad Institute Genome Sequencing Center for Infectious Disease"/>
            <person name="Wu L."/>
            <person name="Ma J."/>
        </authorList>
    </citation>
    <scope>NUCLEOTIDE SEQUENCE [LARGE SCALE GENOMIC DNA]</scope>
    <source>
        <strain evidence="4">CGMCC 1.15928</strain>
    </source>
</reference>
<feature type="region of interest" description="Disordered" evidence="1">
    <location>
        <begin position="63"/>
        <end position="117"/>
    </location>
</feature>
<dbReference type="EMBL" id="BMKF01000002">
    <property type="protein sequence ID" value="GGB70903.1"/>
    <property type="molecule type" value="Genomic_DNA"/>
</dbReference>
<comment type="caution">
    <text evidence="3">The sequence shown here is derived from an EMBL/GenBank/DDBJ whole genome shotgun (WGS) entry which is preliminary data.</text>
</comment>
<sequence>MFRIATSLLTTAAICAPAFGQSLNSAAEKTAACLQVADAGERLACFDNAAPALSRALKDQPITLPSRSDAAPAPAATPAPAQPDLPKWADAPAAEAPAAAVASTAPEAEPGTPLWARLMPRSDDADEVDEISVSVTRILRNNVGRHFFLTSDGQEWEQTIVEPVKPPKGLPAKATISESFIGSPTLSFDDGPAGAYKVRRTK</sequence>
<accession>A0ABQ1JNR2</accession>
<gene>
    <name evidence="3" type="ORF">GCM10011503_19470</name>
</gene>
<feature type="compositionally biased region" description="Low complexity" evidence="1">
    <location>
        <begin position="89"/>
        <end position="110"/>
    </location>
</feature>
<organism evidence="3 4">
    <name type="scientific">Henriciella pelagia</name>
    <dbReference type="NCBI Taxonomy" id="1977912"/>
    <lineage>
        <taxon>Bacteria</taxon>
        <taxon>Pseudomonadati</taxon>
        <taxon>Pseudomonadota</taxon>
        <taxon>Alphaproteobacteria</taxon>
        <taxon>Hyphomonadales</taxon>
        <taxon>Hyphomonadaceae</taxon>
        <taxon>Henriciella</taxon>
    </lineage>
</organism>
<keyword evidence="4" id="KW-1185">Reference proteome</keyword>
<feature type="signal peptide" evidence="2">
    <location>
        <begin position="1"/>
        <end position="20"/>
    </location>
</feature>
<evidence type="ECO:0000256" key="1">
    <source>
        <dbReference type="SAM" id="MobiDB-lite"/>
    </source>
</evidence>
<feature type="chain" id="PRO_5045789719" evidence="2">
    <location>
        <begin position="21"/>
        <end position="202"/>
    </location>
</feature>
<evidence type="ECO:0000256" key="2">
    <source>
        <dbReference type="SAM" id="SignalP"/>
    </source>
</evidence>
<evidence type="ECO:0000313" key="3">
    <source>
        <dbReference type="EMBL" id="GGB70903.1"/>
    </source>
</evidence>